<gene>
    <name evidence="2" type="ORF">CFP56_008581</name>
</gene>
<proteinExistence type="predicted"/>
<keyword evidence="1" id="KW-0812">Transmembrane</keyword>
<name>A0AAW0L3Y2_QUESU</name>
<dbReference type="EMBL" id="PKMF04000162">
    <property type="protein sequence ID" value="KAK7845995.1"/>
    <property type="molecule type" value="Genomic_DNA"/>
</dbReference>
<organism evidence="2 3">
    <name type="scientific">Quercus suber</name>
    <name type="common">Cork oak</name>
    <dbReference type="NCBI Taxonomy" id="58331"/>
    <lineage>
        <taxon>Eukaryota</taxon>
        <taxon>Viridiplantae</taxon>
        <taxon>Streptophyta</taxon>
        <taxon>Embryophyta</taxon>
        <taxon>Tracheophyta</taxon>
        <taxon>Spermatophyta</taxon>
        <taxon>Magnoliopsida</taxon>
        <taxon>eudicotyledons</taxon>
        <taxon>Gunneridae</taxon>
        <taxon>Pentapetalae</taxon>
        <taxon>rosids</taxon>
        <taxon>fabids</taxon>
        <taxon>Fagales</taxon>
        <taxon>Fagaceae</taxon>
        <taxon>Quercus</taxon>
    </lineage>
</organism>
<accession>A0AAW0L3Y2</accession>
<evidence type="ECO:0000256" key="1">
    <source>
        <dbReference type="SAM" id="Phobius"/>
    </source>
</evidence>
<protein>
    <submittedName>
        <fullName evidence="2">Uncharacterized protein</fullName>
    </submittedName>
</protein>
<keyword evidence="1" id="KW-1133">Transmembrane helix</keyword>
<feature type="transmembrane region" description="Helical" evidence="1">
    <location>
        <begin position="91"/>
        <end position="110"/>
    </location>
</feature>
<dbReference type="AlphaFoldDB" id="A0AAW0L3Y2"/>
<reference evidence="2 3" key="1">
    <citation type="journal article" date="2018" name="Sci. Data">
        <title>The draft genome sequence of cork oak.</title>
        <authorList>
            <person name="Ramos A.M."/>
            <person name="Usie A."/>
            <person name="Barbosa P."/>
            <person name="Barros P.M."/>
            <person name="Capote T."/>
            <person name="Chaves I."/>
            <person name="Simoes F."/>
            <person name="Abreu I."/>
            <person name="Carrasquinho I."/>
            <person name="Faro C."/>
            <person name="Guimaraes J.B."/>
            <person name="Mendonca D."/>
            <person name="Nobrega F."/>
            <person name="Rodrigues L."/>
            <person name="Saibo N.J.M."/>
            <person name="Varela M.C."/>
            <person name="Egas C."/>
            <person name="Matos J."/>
            <person name="Miguel C.M."/>
            <person name="Oliveira M.M."/>
            <person name="Ricardo C.P."/>
            <person name="Goncalves S."/>
        </authorList>
    </citation>
    <scope>NUCLEOTIDE SEQUENCE [LARGE SCALE GENOMIC DNA]</scope>
    <source>
        <strain evidence="3">cv. HL8</strain>
    </source>
</reference>
<dbReference type="Proteomes" id="UP000237347">
    <property type="component" value="Unassembled WGS sequence"/>
</dbReference>
<evidence type="ECO:0000313" key="3">
    <source>
        <dbReference type="Proteomes" id="UP000237347"/>
    </source>
</evidence>
<sequence length="113" mass="12396">MTPPPSLPSSVTTRFPALLSPPSQLRPLPSSSNSNSSCLAVLAPEPAIFDFKYFGFIFVNVNSFLYKDEVEREILGSNPSLRRSSTTRNSFYFIGTITVPLLGLSGGYLLEDF</sequence>
<keyword evidence="1" id="KW-0472">Membrane</keyword>
<keyword evidence="3" id="KW-1185">Reference proteome</keyword>
<evidence type="ECO:0000313" key="2">
    <source>
        <dbReference type="EMBL" id="KAK7845995.1"/>
    </source>
</evidence>
<comment type="caution">
    <text evidence="2">The sequence shown here is derived from an EMBL/GenBank/DDBJ whole genome shotgun (WGS) entry which is preliminary data.</text>
</comment>